<reference evidence="4" key="1">
    <citation type="journal article" date="2019" name="Int. J. Syst. Evol. Microbiol.">
        <title>The Global Catalogue of Microorganisms (GCM) 10K type strain sequencing project: providing services to taxonomists for standard genome sequencing and annotation.</title>
        <authorList>
            <consortium name="The Broad Institute Genomics Platform"/>
            <consortium name="The Broad Institute Genome Sequencing Center for Infectious Disease"/>
            <person name="Wu L."/>
            <person name="Ma J."/>
        </authorList>
    </citation>
    <scope>NUCLEOTIDE SEQUENCE [LARGE SCALE GENOMIC DNA]</scope>
    <source>
        <strain evidence="4">JCM 17458</strain>
    </source>
</reference>
<evidence type="ECO:0008006" key="5">
    <source>
        <dbReference type="Google" id="ProtNLM"/>
    </source>
</evidence>
<evidence type="ECO:0000259" key="1">
    <source>
        <dbReference type="Pfam" id="PF03235"/>
    </source>
</evidence>
<dbReference type="RefSeq" id="WP_236865290.1">
    <property type="nucleotide sequence ID" value="NZ_BAABAZ010000003.1"/>
</dbReference>
<protein>
    <recommendedName>
        <fullName evidence="5">DUF1524 domain-containing protein</fullName>
    </recommendedName>
</protein>
<evidence type="ECO:0000313" key="4">
    <source>
        <dbReference type="Proteomes" id="UP001501586"/>
    </source>
</evidence>
<evidence type="ECO:0000259" key="2">
    <source>
        <dbReference type="Pfam" id="PF07510"/>
    </source>
</evidence>
<evidence type="ECO:0000313" key="3">
    <source>
        <dbReference type="EMBL" id="GAA4282744.1"/>
    </source>
</evidence>
<comment type="caution">
    <text evidence="3">The sequence shown here is derived from an EMBL/GenBank/DDBJ whole genome shotgun (WGS) entry which is preliminary data.</text>
</comment>
<sequence>MLKSNIAELDDDTRTDLTNLGRQLVRKSDKQPRVTPQRQGHNLADFRKVLETAGLPIEGEWKPYFPSRKISKCYHYFRSAIIKLAETEGLSEPEAALRVHEAALQAVIVKIEVANHADAFVLFESLNNRGVPLSPVDLIKNHLLAESEKRNVMKVDEAFKHWNDVLASLGDSYSTHERFLRHYYNAFKSELPDVPNATVATKSRLIRIYETLLERDLERVVDSLVGASKIYGRINCVVELDQPTSLDLAFQRLMRAQGAPSYVLIMWLMSKQTGLELSEKHVEKVVDLLTSFFVRRNLTGYPPTYALAKLFMTTIDAVGDARGDEVLSVVRERLSSASASDDEFRSRLVGRIYQENTDVTRFVLATLAEDSMTRETKVDLWRQEKNHFVWTIEHILPQGENLPQAWQEMLGSPEAAAQAQEEHRHRLGNLTITAYNSNLGNKSFVEKRDRQDSKGRFIGYRNGLSLNTELSSRDSWPADDIERRTSALADKVIERFPLA</sequence>
<keyword evidence="4" id="KW-1185">Reference proteome</keyword>
<dbReference type="Pfam" id="PF03235">
    <property type="entry name" value="GmrSD_N"/>
    <property type="match status" value="1"/>
</dbReference>
<feature type="domain" description="GmrSD restriction endonucleases N-terminal" evidence="1">
    <location>
        <begin position="67"/>
        <end position="144"/>
    </location>
</feature>
<dbReference type="PANTHER" id="PTHR35149">
    <property type="entry name" value="SLL5132 PROTEIN"/>
    <property type="match status" value="1"/>
</dbReference>
<dbReference type="PANTHER" id="PTHR35149:SF1">
    <property type="entry name" value="DUF5655 DOMAIN-CONTAINING PROTEIN"/>
    <property type="match status" value="1"/>
</dbReference>
<dbReference type="Proteomes" id="UP001501586">
    <property type="component" value="Unassembled WGS sequence"/>
</dbReference>
<name>A0ABP8EFI7_9MICO</name>
<proteinExistence type="predicted"/>
<dbReference type="Pfam" id="PF07510">
    <property type="entry name" value="GmrSD_C"/>
    <property type="match status" value="1"/>
</dbReference>
<feature type="domain" description="GmrSD restriction endonucleases C-terminal" evidence="2">
    <location>
        <begin position="340"/>
        <end position="490"/>
    </location>
</feature>
<organism evidence="3 4">
    <name type="scientific">Brevibacterium daeguense</name>
    <dbReference type="NCBI Taxonomy" id="909936"/>
    <lineage>
        <taxon>Bacteria</taxon>
        <taxon>Bacillati</taxon>
        <taxon>Actinomycetota</taxon>
        <taxon>Actinomycetes</taxon>
        <taxon>Micrococcales</taxon>
        <taxon>Brevibacteriaceae</taxon>
        <taxon>Brevibacterium</taxon>
    </lineage>
</organism>
<dbReference type="EMBL" id="BAABAZ010000003">
    <property type="protein sequence ID" value="GAA4282744.1"/>
    <property type="molecule type" value="Genomic_DNA"/>
</dbReference>
<accession>A0ABP8EFI7</accession>
<dbReference type="InterPro" id="IPR011089">
    <property type="entry name" value="GmrSD_C"/>
</dbReference>
<dbReference type="InterPro" id="IPR004919">
    <property type="entry name" value="GmrSD_N"/>
</dbReference>
<gene>
    <name evidence="3" type="ORF">GCM10022261_02750</name>
</gene>